<gene>
    <name evidence="9 13" type="primary">secD</name>
    <name evidence="13" type="ORF">NCTC503_01957</name>
</gene>
<feature type="transmembrane region" description="Helical" evidence="9">
    <location>
        <begin position="337"/>
        <end position="362"/>
    </location>
</feature>
<dbReference type="GO" id="GO:0006605">
    <property type="term" value="P:protein targeting"/>
    <property type="evidence" value="ECO:0007669"/>
    <property type="project" value="UniProtKB-UniRule"/>
</dbReference>
<dbReference type="PANTHER" id="PTHR30081:SF1">
    <property type="entry name" value="PROTEIN TRANSLOCASE SUBUNIT SECD"/>
    <property type="match status" value="1"/>
</dbReference>
<comment type="similarity">
    <text evidence="9">Belongs to the SecD/SecF family. SecD subfamily.</text>
</comment>
<dbReference type="Gene3D" id="3.30.70.3400">
    <property type="match status" value="1"/>
</dbReference>
<feature type="domain" description="Protein export membrane protein SecD/SecF C-terminal" evidence="10">
    <location>
        <begin position="227"/>
        <end position="389"/>
    </location>
</feature>
<evidence type="ECO:0000259" key="10">
    <source>
        <dbReference type="Pfam" id="PF02355"/>
    </source>
</evidence>
<accession>A0A4U9RLX3</accession>
<dbReference type="InterPro" id="IPR048634">
    <property type="entry name" value="SecD_SecF_C"/>
</dbReference>
<dbReference type="NCBIfam" id="TIGR01129">
    <property type="entry name" value="secD"/>
    <property type="match status" value="1"/>
</dbReference>
<comment type="function">
    <text evidence="9">Part of the Sec protein translocase complex. Interacts with the SecYEG preprotein conducting channel. SecDF uses the proton motive force (PMF) to complete protein translocation after the ATP-dependent function of SecA.</text>
</comment>
<dbReference type="Pfam" id="PF02355">
    <property type="entry name" value="SecD_SecF_C"/>
    <property type="match status" value="1"/>
</dbReference>
<feature type="domain" description="SecDF P1 head subdomain" evidence="12">
    <location>
        <begin position="126"/>
        <end position="222"/>
    </location>
</feature>
<dbReference type="InterPro" id="IPR001036">
    <property type="entry name" value="Acrflvin-R"/>
</dbReference>
<evidence type="ECO:0000259" key="11">
    <source>
        <dbReference type="Pfam" id="PF21760"/>
    </source>
</evidence>
<evidence type="ECO:0000256" key="3">
    <source>
        <dbReference type="ARBA" id="ARBA00022475"/>
    </source>
</evidence>
<evidence type="ECO:0000256" key="7">
    <source>
        <dbReference type="ARBA" id="ARBA00023010"/>
    </source>
</evidence>
<proteinExistence type="inferred from homology"/>
<reference evidence="13 14" key="1">
    <citation type="submission" date="2019-05" db="EMBL/GenBank/DDBJ databases">
        <authorList>
            <consortium name="Pathogen Informatics"/>
        </authorList>
    </citation>
    <scope>NUCLEOTIDE SEQUENCE [LARGE SCALE GENOMIC DNA]</scope>
    <source>
        <strain evidence="13 14">NCTC503</strain>
    </source>
</reference>
<dbReference type="InterPro" id="IPR055344">
    <property type="entry name" value="SecD_SecF_C_bact"/>
</dbReference>
<keyword evidence="8 9" id="KW-0472">Membrane</keyword>
<dbReference type="Pfam" id="PF22599">
    <property type="entry name" value="SecDF_P1_head"/>
    <property type="match status" value="1"/>
</dbReference>
<dbReference type="NCBIfam" id="TIGR00916">
    <property type="entry name" value="2A0604s01"/>
    <property type="match status" value="1"/>
</dbReference>
<dbReference type="Proteomes" id="UP000308489">
    <property type="component" value="Chromosome 1"/>
</dbReference>
<evidence type="ECO:0000256" key="6">
    <source>
        <dbReference type="ARBA" id="ARBA00022989"/>
    </source>
</evidence>
<dbReference type="GO" id="GO:0015450">
    <property type="term" value="F:protein-transporting ATPase activity"/>
    <property type="evidence" value="ECO:0007669"/>
    <property type="project" value="InterPro"/>
</dbReference>
<keyword evidence="5 9" id="KW-0653">Protein transport</keyword>
<evidence type="ECO:0000256" key="2">
    <source>
        <dbReference type="ARBA" id="ARBA00022448"/>
    </source>
</evidence>
<dbReference type="InterPro" id="IPR048631">
    <property type="entry name" value="SecD_1st"/>
</dbReference>
<dbReference type="InterPro" id="IPR054384">
    <property type="entry name" value="SecDF_P1_head"/>
</dbReference>
<dbReference type="EMBL" id="LR590481">
    <property type="protein sequence ID" value="VTQ92478.1"/>
    <property type="molecule type" value="Genomic_DNA"/>
</dbReference>
<comment type="subunit">
    <text evidence="9">Forms a complex with SecF. Part of the essential Sec protein translocation apparatus which comprises SecA, SecYEG and auxiliary proteins SecDF. Other proteins may also be involved.</text>
</comment>
<protein>
    <recommendedName>
        <fullName evidence="9">Protein translocase subunit SecD</fullName>
    </recommendedName>
</protein>
<evidence type="ECO:0000256" key="8">
    <source>
        <dbReference type="ARBA" id="ARBA00023136"/>
    </source>
</evidence>
<evidence type="ECO:0000313" key="13">
    <source>
        <dbReference type="EMBL" id="VTQ92478.1"/>
    </source>
</evidence>
<evidence type="ECO:0000256" key="9">
    <source>
        <dbReference type="HAMAP-Rule" id="MF_01463"/>
    </source>
</evidence>
<feature type="transmembrane region" description="Helical" evidence="9">
    <location>
        <begin position="368"/>
        <end position="392"/>
    </location>
</feature>
<dbReference type="GO" id="GO:0065002">
    <property type="term" value="P:intracellular protein transmembrane transport"/>
    <property type="evidence" value="ECO:0007669"/>
    <property type="project" value="UniProtKB-UniRule"/>
</dbReference>
<name>A0A4U9RLX3_HATHI</name>
<keyword evidence="4 9" id="KW-0812">Transmembrane</keyword>
<dbReference type="AlphaFoldDB" id="A0A4U9RLX3"/>
<dbReference type="KEGG" id="hhw:NCTC503_01957"/>
<dbReference type="InterPro" id="IPR022813">
    <property type="entry name" value="SecD/SecF_arch_bac"/>
</dbReference>
<keyword evidence="6 9" id="KW-1133">Transmembrane helix</keyword>
<evidence type="ECO:0000256" key="5">
    <source>
        <dbReference type="ARBA" id="ARBA00022927"/>
    </source>
</evidence>
<comment type="caution">
    <text evidence="9">Lacks conserved residue(s) required for the propagation of feature annotation.</text>
</comment>
<organism evidence="13 14">
    <name type="scientific">Hathewaya histolytica</name>
    <name type="common">Clostridium histolyticum</name>
    <dbReference type="NCBI Taxonomy" id="1498"/>
    <lineage>
        <taxon>Bacteria</taxon>
        <taxon>Bacillati</taxon>
        <taxon>Bacillota</taxon>
        <taxon>Clostridia</taxon>
        <taxon>Eubacteriales</taxon>
        <taxon>Clostridiaceae</taxon>
        <taxon>Hathewaya</taxon>
    </lineage>
</organism>
<feature type="transmembrane region" description="Helical" evidence="9">
    <location>
        <begin position="269"/>
        <end position="289"/>
    </location>
</feature>
<sequence>MKKGKSTVIFVLCIVLISLFAYIGYFGIELLGYKVLPFSKTINRGLDLQGGISVVEEIQADKVTPEDMSREIEFINMRINKLGVAETEVKQEGQKRIRIDVPGVFDSKSVMDIVGKTGELKFVGPDKKVILTGKDVKNAIAGLNEKNQPEVRLELNTEGTKKFAEGTKKFLNQNIAITMDEEELTNPLVQSVITDGTAVITGSKSLEEAKKTADIIKSGALPLPIKPVSFKTVGATLGASVIPNTKKAAFIGIGLVLLFMILMYRIPGIIANIALILFILLDLLAFSLADVTLTLSGIAGFLLTVGMAVDANVLIFERTKEELKAGKSIKSSVQSGFDRALSSILDSNITTIIAALILYLVGTGSVKGFALTLMMGIVISIFTALTVTRFLLKLALDMGIINKPSHFGVKKGVQ</sequence>
<dbReference type="PANTHER" id="PTHR30081">
    <property type="entry name" value="PROTEIN-EXPORT MEMBRANE PROTEIN SEC"/>
    <property type="match status" value="1"/>
</dbReference>
<dbReference type="PRINTS" id="PR00702">
    <property type="entry name" value="ACRIFLAVINRP"/>
</dbReference>
<dbReference type="GO" id="GO:0005886">
    <property type="term" value="C:plasma membrane"/>
    <property type="evidence" value="ECO:0007669"/>
    <property type="project" value="UniProtKB-SubCell"/>
</dbReference>
<dbReference type="InterPro" id="IPR005791">
    <property type="entry name" value="SecD"/>
</dbReference>
<evidence type="ECO:0000256" key="1">
    <source>
        <dbReference type="ARBA" id="ARBA00004651"/>
    </source>
</evidence>
<evidence type="ECO:0000256" key="4">
    <source>
        <dbReference type="ARBA" id="ARBA00022692"/>
    </source>
</evidence>
<dbReference type="GO" id="GO:0043952">
    <property type="term" value="P:protein transport by the Sec complex"/>
    <property type="evidence" value="ECO:0007669"/>
    <property type="project" value="UniProtKB-UniRule"/>
</dbReference>
<dbReference type="FunFam" id="1.20.1640.10:FF:000004">
    <property type="entry name" value="Protein translocase subunit SecD"/>
    <property type="match status" value="1"/>
</dbReference>
<evidence type="ECO:0000259" key="12">
    <source>
        <dbReference type="Pfam" id="PF22599"/>
    </source>
</evidence>
<dbReference type="SUPFAM" id="SSF82866">
    <property type="entry name" value="Multidrug efflux transporter AcrB transmembrane domain"/>
    <property type="match status" value="1"/>
</dbReference>
<dbReference type="Gene3D" id="1.20.1640.10">
    <property type="entry name" value="Multidrug efflux transporter AcrB transmembrane domain"/>
    <property type="match status" value="1"/>
</dbReference>
<feature type="transmembrane region" description="Helical" evidence="9">
    <location>
        <begin position="7"/>
        <end position="28"/>
    </location>
</feature>
<comment type="subcellular location">
    <subcellularLocation>
        <location evidence="1 9">Cell membrane</location>
        <topology evidence="1 9">Multi-pass membrane protein</topology>
    </subcellularLocation>
</comment>
<dbReference type="Gene3D" id="3.30.1360.200">
    <property type="match status" value="1"/>
</dbReference>
<keyword evidence="3 9" id="KW-1003">Cell membrane</keyword>
<feature type="transmembrane region" description="Helical" evidence="9">
    <location>
        <begin position="295"/>
        <end position="316"/>
    </location>
</feature>
<dbReference type="RefSeq" id="WP_415578617.1">
    <property type="nucleotide sequence ID" value="NZ_CBCRUQ010000003.1"/>
</dbReference>
<dbReference type="HAMAP" id="MF_01463_B">
    <property type="entry name" value="SecD_B"/>
    <property type="match status" value="1"/>
</dbReference>
<evidence type="ECO:0000313" key="14">
    <source>
        <dbReference type="Proteomes" id="UP000308489"/>
    </source>
</evidence>
<dbReference type="Pfam" id="PF21760">
    <property type="entry name" value="SecD_1st"/>
    <property type="match status" value="1"/>
</dbReference>
<keyword evidence="14" id="KW-1185">Reference proteome</keyword>
<keyword evidence="7 9" id="KW-0811">Translocation</keyword>
<feature type="domain" description="Protein translocase subunit SecDF P1" evidence="11">
    <location>
        <begin position="68"/>
        <end position="125"/>
    </location>
</feature>
<keyword evidence="2 9" id="KW-0813">Transport</keyword>